<keyword evidence="2" id="KW-1185">Reference proteome</keyword>
<comment type="caution">
    <text evidence="1">The sequence shown here is derived from an EMBL/GenBank/DDBJ whole genome shotgun (WGS) entry which is preliminary data.</text>
</comment>
<dbReference type="Proteomes" id="UP000789702">
    <property type="component" value="Unassembled WGS sequence"/>
</dbReference>
<dbReference type="EMBL" id="CAJVPU010003894">
    <property type="protein sequence ID" value="CAG8524779.1"/>
    <property type="molecule type" value="Genomic_DNA"/>
</dbReference>
<protein>
    <submittedName>
        <fullName evidence="1">13408_t:CDS:1</fullName>
    </submittedName>
</protein>
<evidence type="ECO:0000313" key="1">
    <source>
        <dbReference type="EMBL" id="CAG8524779.1"/>
    </source>
</evidence>
<feature type="non-terminal residue" evidence="1">
    <location>
        <position position="211"/>
    </location>
</feature>
<name>A0ACA9LFZ2_9GLOM</name>
<organism evidence="1 2">
    <name type="scientific">Dentiscutata heterogama</name>
    <dbReference type="NCBI Taxonomy" id="1316150"/>
    <lineage>
        <taxon>Eukaryota</taxon>
        <taxon>Fungi</taxon>
        <taxon>Fungi incertae sedis</taxon>
        <taxon>Mucoromycota</taxon>
        <taxon>Glomeromycotina</taxon>
        <taxon>Glomeromycetes</taxon>
        <taxon>Diversisporales</taxon>
        <taxon>Gigasporaceae</taxon>
        <taxon>Dentiscutata</taxon>
    </lineage>
</organism>
<gene>
    <name evidence="1" type="ORF">DHETER_LOCUS4093</name>
</gene>
<reference evidence="1" key="1">
    <citation type="submission" date="2021-06" db="EMBL/GenBank/DDBJ databases">
        <authorList>
            <person name="Kallberg Y."/>
            <person name="Tangrot J."/>
            <person name="Rosling A."/>
        </authorList>
    </citation>
    <scope>NUCLEOTIDE SEQUENCE</scope>
    <source>
        <strain evidence="1">IL203A</strain>
    </source>
</reference>
<accession>A0ACA9LFZ2</accession>
<evidence type="ECO:0000313" key="2">
    <source>
        <dbReference type="Proteomes" id="UP000789702"/>
    </source>
</evidence>
<proteinExistence type="predicted"/>
<sequence>MSLFEDETREIYNGIDIYELNDIFENNEDIAEKLRNLVLKAHKKIINTNKKHTGDEEEVAINSVGNVRFRSDIVDIESFQQLTDIMKKSVQESKHVKAVGSFTGFSDLSETNGYLLKPNKNASVAKTDLKLLNEEAISKARKDNIVYYDVNWGTTIAEIIPVLKKDNRALYNVTGWMGQDIIGVNATSSHGSGITLPPLCSLIVSLLMVAP</sequence>